<organism evidence="1 2">
    <name type="scientific">Stenotrophomonas phage Philippe</name>
    <dbReference type="NCBI Taxonomy" id="2859655"/>
    <lineage>
        <taxon>Viruses</taxon>
        <taxon>Duplodnaviria</taxon>
        <taxon>Heunggongvirae</taxon>
        <taxon>Uroviricota</taxon>
        <taxon>Caudoviricetes</taxon>
        <taxon>Schitoviridae</taxon>
        <taxon>Philippevirus</taxon>
        <taxon>Philippevirus philippe</taxon>
    </lineage>
</organism>
<dbReference type="Proteomes" id="UP000827261">
    <property type="component" value="Segment"/>
</dbReference>
<gene>
    <name evidence="1" type="ORF">CPT_Philippe_062</name>
</gene>
<proteinExistence type="predicted"/>
<accession>A0AAE7WNF0</accession>
<dbReference type="InterPro" id="IPR036890">
    <property type="entry name" value="HATPase_C_sf"/>
</dbReference>
<keyword evidence="2" id="KW-1185">Reference proteome</keyword>
<dbReference type="SUPFAM" id="SSF55874">
    <property type="entry name" value="ATPase domain of HSP90 chaperone/DNA topoisomerase II/histidine kinase"/>
    <property type="match status" value="1"/>
</dbReference>
<dbReference type="Gene3D" id="3.30.565.10">
    <property type="entry name" value="Histidine kinase-like ATPase, C-terminal domain"/>
    <property type="match status" value="1"/>
</dbReference>
<reference evidence="1" key="1">
    <citation type="submission" date="2021-06" db="EMBL/GenBank/DDBJ databases">
        <title>Complete genome sequence of Stenotrophomonas maltophilia phage Philippe.</title>
        <authorList>
            <person name="Vallavanatt I."/>
            <person name="Bartz M."/>
            <person name="Clark J."/>
            <person name="Burrowes B."/>
            <person name="Liu M."/>
            <person name="Gill J."/>
        </authorList>
    </citation>
    <scope>NUCLEOTIDE SEQUENCE</scope>
</reference>
<evidence type="ECO:0000313" key="2">
    <source>
        <dbReference type="Proteomes" id="UP000827261"/>
    </source>
</evidence>
<protein>
    <submittedName>
        <fullName evidence="1">RIIa-like protein</fullName>
    </submittedName>
</protein>
<name>A0AAE7WNF0_9CAUD</name>
<evidence type="ECO:0000313" key="1">
    <source>
        <dbReference type="EMBL" id="QYW02255.1"/>
    </source>
</evidence>
<dbReference type="EMBL" id="MZ326861">
    <property type="protein sequence ID" value="QYW02255.1"/>
    <property type="molecule type" value="Genomic_DNA"/>
</dbReference>
<sequence>MEVVNSDRRANAALIGSAGDAAAVTVANNRAFLEMLSSNLYSRPKEAMIREILCNGDDAHIDNGYEGPLEITLDSTENVLKIRDFGKGIPHDKIGEIYGTYGGSTKAGDSMATGGFGLGCKSPWSYTDVFTVTNCHGGTKTIYSMVKTSPEHNGMPAIVPILSMPTDETGVEVRVDIRAGDLYEIEALLKQTVLRGGIKATLHGTPMVAVDYSNPEDYTFLARYNLGSDREMIMIKYGAVLYPVKSHEIYLKEYRAITAYMESSDTIILKAPSDSLVISPSRENVSYVDKTVKTIWELLRKFMMEINRKAEPYAKDRIRDGNRRMIKARGTDWLSDYRGYTPTSYMLSPMLPKPAEEMSVFDKVIHRSITVSYPSQFGALDLIHRVKETNKLFWTGDVGPWIKQRWQTLADHLINVAHKREFGTAGHALMRKAAIHPMLRVLARNGLDKEKLLIINADGWRNSESWNDSRRPVRLEKVDEHEELEFDDIYHLAMNAVILSHTIAGAADGHFVRGRGKHMIYIVPRNQSEVDRVLQVFKTYGIPVMDLTPNQQSKTVAATAKRSANIYPSLGWLRATKKTNHSGLPFLDRSRDQPATSYVSDPKVYIMCSIRRGTDTVGPMDLPSHPYRKIYSFLPDDTAIVTTALEVKRLRKGGAISLPEFIIKTVCELWNEPNVRKLWFYLGHTIREESVHCVPLNAAKRILKSDWCRQQMGVTLDMSTAEMDKLDLLVSFSDYEYTIKKAASEAAEIPLSKADPFNMTRHLKHASKPENYPAKLIMMHKRMQSNPFFRESVVSLDAIMRLEQTADDALKAKLGKILSITLE</sequence>